<evidence type="ECO:0000313" key="3">
    <source>
        <dbReference type="EMBL" id="JAD10741.1"/>
    </source>
</evidence>
<proteinExistence type="predicted"/>
<dbReference type="OrthoDB" id="7950193at2759"/>
<evidence type="ECO:0000256" key="1">
    <source>
        <dbReference type="SAM" id="SignalP"/>
    </source>
</evidence>
<keyword evidence="1" id="KW-0732">Signal</keyword>
<dbReference type="GeneID" id="105216068"/>
<feature type="chain" id="PRO_5011029452" evidence="1">
    <location>
        <begin position="25"/>
        <end position="226"/>
    </location>
</feature>
<sequence>MLPQSYIQATLVIFLFNLSQLVHCRPQATAANSVSVNPLRNGRYIPELHGADRGKYTPDESGKYHHIKVPYDGGYGDRGQVYVHDDRGLPQRQFGTLNGLRLGPKDHLRFALDFNYDGSGWQIVQFEWVNDDDVKMHYDYKYEKQLWPTEEGYANADVAADSDSDAKMETSDGETNVHVSGEYQDDIYNVKYSDDNAQNTLSQIDIQATITDVLDYIQTNVLPTLP</sequence>
<reference evidence="2" key="2">
    <citation type="journal article" date="2015" name="Gigascience">
        <title>Reconstructing a comprehensive transcriptome assembly of a white-pupal translocated strain of the pest fruit fly Bactrocera cucurbitae.</title>
        <authorList>
            <person name="Sim S.B."/>
            <person name="Calla B."/>
            <person name="Hall B."/>
            <person name="DeRego T."/>
            <person name="Geib S.M."/>
        </authorList>
    </citation>
    <scope>NUCLEOTIDE SEQUENCE</scope>
</reference>
<evidence type="ECO:0000313" key="2">
    <source>
        <dbReference type="EMBL" id="JAD09844.1"/>
    </source>
</evidence>
<dbReference type="EMBL" id="GBXI01004448">
    <property type="protein sequence ID" value="JAD09844.1"/>
    <property type="molecule type" value="Transcribed_RNA"/>
</dbReference>
<protein>
    <submittedName>
        <fullName evidence="2">Uncharacterized RNA-binding protein C4F6.14</fullName>
    </submittedName>
</protein>
<name>A0A0A1XEN4_ZEUCU</name>
<dbReference type="EMBL" id="GBXI01003551">
    <property type="protein sequence ID" value="JAD10741.1"/>
    <property type="molecule type" value="Transcribed_RNA"/>
</dbReference>
<feature type="signal peptide" evidence="1">
    <location>
        <begin position="1"/>
        <end position="24"/>
    </location>
</feature>
<dbReference type="CTD" id="105216068"/>
<dbReference type="AlphaFoldDB" id="A0A0A1XEN4"/>
<accession>A0A0A1XEN4</accession>
<organism evidence="2">
    <name type="scientific">Zeugodacus cucurbitae</name>
    <name type="common">Melon fruit fly</name>
    <name type="synonym">Bactrocera cucurbitae</name>
    <dbReference type="NCBI Taxonomy" id="28588"/>
    <lineage>
        <taxon>Eukaryota</taxon>
        <taxon>Metazoa</taxon>
        <taxon>Ecdysozoa</taxon>
        <taxon>Arthropoda</taxon>
        <taxon>Hexapoda</taxon>
        <taxon>Insecta</taxon>
        <taxon>Pterygota</taxon>
        <taxon>Neoptera</taxon>
        <taxon>Endopterygota</taxon>
        <taxon>Diptera</taxon>
        <taxon>Brachycera</taxon>
        <taxon>Muscomorpha</taxon>
        <taxon>Tephritoidea</taxon>
        <taxon>Tephritidae</taxon>
        <taxon>Zeugodacus</taxon>
        <taxon>Zeugodacus</taxon>
    </lineage>
</organism>
<gene>
    <name evidence="2" type="primary">SPBC4F6.14_0</name>
    <name evidence="3" type="synonym">SPBC4F6.14_1</name>
    <name evidence="3" type="ORF">g.10993</name>
    <name evidence="2" type="ORF">g.10994</name>
</gene>
<reference evidence="2" key="1">
    <citation type="submission" date="2014-11" db="EMBL/GenBank/DDBJ databases">
        <authorList>
            <person name="Geib S."/>
        </authorList>
    </citation>
    <scope>NUCLEOTIDE SEQUENCE</scope>
</reference>